<accession>A0A317WJ00</accession>
<sequence>MPYTRNAGFVSRGHTFHQHIGSTWKTPDVPIFWIHANTVDRFKKGYTDILDECNIQDLSDKDHNNMSLVKRWLENHHNQKASKPAVPLVEESRILKYLPESPNGSILITTRNRAAGVRFTRSVAQNIVESVLGGDCYTRSNMNDLARLLDYLPLAIVQAASFMQENVLTVTMNLLCEPFETLGRDSETPNALATTLIITLGHIKSHEPKVIDALCLSLLKQRFDKVLAFSLITANGDGQKFSIHRLVQLTVRKWLLMERNFHDKAVEAMDILAEHFPNAEYENWAIFLSFMPELHGKLLRRRLYLQEGIAYYLWSQNRTNEAEKLDLLIVEENKKEFGMDHPETLERQDRLTEAEELDFFVMMTRKRLLGSSIYRKQCRYKEAEALVSEALEQSKSVYDEEHEISIDAIGHLGAIYSHLGRWKEAEEFTLKDWNWHKQNYGPDHLWSLNLANRLATIYHNQNKLQGGKELAIQTVCEEQLGPENQTTRDCKQGLIDIYIGLEDWKGAEGLSLEVLEEDLKMHGPTHCETFDAKQQLSCISYWVMGDIDKAAELNNTTIADCLHTFGPEHAYTLKFTALF</sequence>
<dbReference type="InterPro" id="IPR053137">
    <property type="entry name" value="NLR-like"/>
</dbReference>
<dbReference type="Gene3D" id="1.25.40.10">
    <property type="entry name" value="Tetratricopeptide repeat domain"/>
    <property type="match status" value="2"/>
</dbReference>
<evidence type="ECO:0008006" key="3">
    <source>
        <dbReference type="Google" id="ProtNLM"/>
    </source>
</evidence>
<dbReference type="PANTHER" id="PTHR46082:SF10">
    <property type="entry name" value="NB-ARC DOMAIN-CONTAINING PROTEIN"/>
    <property type="match status" value="1"/>
</dbReference>
<dbReference type="InterPro" id="IPR011990">
    <property type="entry name" value="TPR-like_helical_dom_sf"/>
</dbReference>
<evidence type="ECO:0000313" key="1">
    <source>
        <dbReference type="EMBL" id="PWY86289.1"/>
    </source>
</evidence>
<dbReference type="EMBL" id="MSFL01000008">
    <property type="protein sequence ID" value="PWY86289.1"/>
    <property type="molecule type" value="Genomic_DNA"/>
</dbReference>
<dbReference type="RefSeq" id="XP_025400841.1">
    <property type="nucleotide sequence ID" value="XM_025545829.1"/>
</dbReference>
<gene>
    <name evidence="1" type="ORF">BO70DRAFT_386529</name>
</gene>
<dbReference type="Proteomes" id="UP000247233">
    <property type="component" value="Unassembled WGS sequence"/>
</dbReference>
<dbReference type="STRING" id="1448321.A0A317WJ00"/>
<proteinExistence type="predicted"/>
<reference evidence="1 2" key="1">
    <citation type="submission" date="2016-12" db="EMBL/GenBank/DDBJ databases">
        <title>The genomes of Aspergillus section Nigri reveals drivers in fungal speciation.</title>
        <authorList>
            <consortium name="DOE Joint Genome Institute"/>
            <person name="Vesth T.C."/>
            <person name="Nybo J."/>
            <person name="Theobald S."/>
            <person name="Brandl J."/>
            <person name="Frisvad J.C."/>
            <person name="Nielsen K.F."/>
            <person name="Lyhne E.K."/>
            <person name="Kogle M.E."/>
            <person name="Kuo A."/>
            <person name="Riley R."/>
            <person name="Clum A."/>
            <person name="Nolan M."/>
            <person name="Lipzen A."/>
            <person name="Salamov A."/>
            <person name="Henrissat B."/>
            <person name="Wiebenga A."/>
            <person name="De Vries R.P."/>
            <person name="Grigoriev I.V."/>
            <person name="Mortensen U.H."/>
            <person name="Andersen M.R."/>
            <person name="Baker S.E."/>
        </authorList>
    </citation>
    <scope>NUCLEOTIDE SEQUENCE [LARGE SCALE GENOMIC DNA]</scope>
    <source>
        <strain evidence="1 2">CBS 117.55</strain>
    </source>
</reference>
<protein>
    <recommendedName>
        <fullName evidence="3">TPR-like protein</fullName>
    </recommendedName>
</protein>
<dbReference type="PANTHER" id="PTHR46082">
    <property type="entry name" value="ATP/GTP-BINDING PROTEIN-RELATED"/>
    <property type="match status" value="1"/>
</dbReference>
<keyword evidence="2" id="KW-1185">Reference proteome</keyword>
<dbReference type="SUPFAM" id="SSF48452">
    <property type="entry name" value="TPR-like"/>
    <property type="match status" value="1"/>
</dbReference>
<name>A0A317WJ00_9EURO</name>
<dbReference type="OrthoDB" id="5986190at2759"/>
<dbReference type="AlphaFoldDB" id="A0A317WJ00"/>
<comment type="caution">
    <text evidence="1">The sequence shown here is derived from an EMBL/GenBank/DDBJ whole genome shotgun (WGS) entry which is preliminary data.</text>
</comment>
<evidence type="ECO:0000313" key="2">
    <source>
        <dbReference type="Proteomes" id="UP000247233"/>
    </source>
</evidence>
<dbReference type="GeneID" id="37068066"/>
<dbReference type="Pfam" id="PF13424">
    <property type="entry name" value="TPR_12"/>
    <property type="match status" value="1"/>
</dbReference>
<dbReference type="VEuPathDB" id="FungiDB:BO70DRAFT_386529"/>
<organism evidence="1 2">
    <name type="scientific">Aspergillus heteromorphus CBS 117.55</name>
    <dbReference type="NCBI Taxonomy" id="1448321"/>
    <lineage>
        <taxon>Eukaryota</taxon>
        <taxon>Fungi</taxon>
        <taxon>Dikarya</taxon>
        <taxon>Ascomycota</taxon>
        <taxon>Pezizomycotina</taxon>
        <taxon>Eurotiomycetes</taxon>
        <taxon>Eurotiomycetidae</taxon>
        <taxon>Eurotiales</taxon>
        <taxon>Aspergillaceae</taxon>
        <taxon>Aspergillus</taxon>
        <taxon>Aspergillus subgen. Circumdati</taxon>
    </lineage>
</organism>